<keyword evidence="3" id="KW-1185">Reference proteome</keyword>
<organism evidence="2 3">
    <name type="scientific">Nocardioides zeicaulis</name>
    <dbReference type="NCBI Taxonomy" id="1776857"/>
    <lineage>
        <taxon>Bacteria</taxon>
        <taxon>Bacillati</taxon>
        <taxon>Actinomycetota</taxon>
        <taxon>Actinomycetes</taxon>
        <taxon>Propionibacteriales</taxon>
        <taxon>Nocardioidaceae</taxon>
        <taxon>Nocardioides</taxon>
    </lineage>
</organism>
<dbReference type="InterPro" id="IPR036046">
    <property type="entry name" value="Acylphosphatase-like_dom_sf"/>
</dbReference>
<dbReference type="Gene3D" id="3.30.70.100">
    <property type="match status" value="1"/>
</dbReference>
<dbReference type="Proteomes" id="UP001589698">
    <property type="component" value="Unassembled WGS sequence"/>
</dbReference>
<name>A0ABV6E4F0_9ACTN</name>
<feature type="domain" description="BLUF" evidence="1">
    <location>
        <begin position="1"/>
        <end position="92"/>
    </location>
</feature>
<evidence type="ECO:0000313" key="2">
    <source>
        <dbReference type="EMBL" id="MFC0223862.1"/>
    </source>
</evidence>
<sequence>MLSLTYVSSATEEMSVLELDDLLRAARLTNERCDITGMLLYAGGTFIQTLEGPADAVDARFTMIDADERHHTVFVVRREEVARRQFRAWWMGYRRIPERDALRLPGLTDYLDTGRIDGEEPRRSAVETFHRAFREHLGG</sequence>
<evidence type="ECO:0000259" key="1">
    <source>
        <dbReference type="PROSITE" id="PS50925"/>
    </source>
</evidence>
<protein>
    <submittedName>
        <fullName evidence="2">BLUF domain-containing protein</fullName>
    </submittedName>
</protein>
<dbReference type="InterPro" id="IPR007024">
    <property type="entry name" value="BLUF_domain"/>
</dbReference>
<dbReference type="PROSITE" id="PS50925">
    <property type="entry name" value="BLUF"/>
    <property type="match status" value="1"/>
</dbReference>
<comment type="caution">
    <text evidence="2">The sequence shown here is derived from an EMBL/GenBank/DDBJ whole genome shotgun (WGS) entry which is preliminary data.</text>
</comment>
<evidence type="ECO:0000313" key="3">
    <source>
        <dbReference type="Proteomes" id="UP001589698"/>
    </source>
</evidence>
<dbReference type="SUPFAM" id="SSF54975">
    <property type="entry name" value="Acylphosphatase/BLUF domain-like"/>
    <property type="match status" value="1"/>
</dbReference>
<proteinExistence type="predicted"/>
<dbReference type="RefSeq" id="WP_378519658.1">
    <property type="nucleotide sequence ID" value="NZ_JBHLXH010000002.1"/>
</dbReference>
<dbReference type="SMART" id="SM01034">
    <property type="entry name" value="BLUF"/>
    <property type="match status" value="1"/>
</dbReference>
<dbReference type="EMBL" id="JBHLXH010000002">
    <property type="protein sequence ID" value="MFC0223862.1"/>
    <property type="molecule type" value="Genomic_DNA"/>
</dbReference>
<gene>
    <name evidence="2" type="ORF">ACFFJG_15345</name>
</gene>
<reference evidence="2 3" key="1">
    <citation type="submission" date="2024-09" db="EMBL/GenBank/DDBJ databases">
        <authorList>
            <person name="Sun Q."/>
            <person name="Mori K."/>
        </authorList>
    </citation>
    <scope>NUCLEOTIDE SEQUENCE [LARGE SCALE GENOMIC DNA]</scope>
    <source>
        <strain evidence="2 3">CCM 8654</strain>
    </source>
</reference>
<dbReference type="Pfam" id="PF04940">
    <property type="entry name" value="BLUF"/>
    <property type="match status" value="1"/>
</dbReference>
<accession>A0ABV6E4F0</accession>